<feature type="transmembrane region" description="Helical" evidence="1">
    <location>
        <begin position="415"/>
        <end position="435"/>
    </location>
</feature>
<dbReference type="RefSeq" id="WP_344898022.1">
    <property type="nucleotide sequence ID" value="NZ_BAABAS010000007.1"/>
</dbReference>
<proteinExistence type="predicted"/>
<name>A0ABP8C4I0_9ACTN</name>
<evidence type="ECO:0000256" key="1">
    <source>
        <dbReference type="SAM" id="Phobius"/>
    </source>
</evidence>
<dbReference type="EMBL" id="BAABAS010000007">
    <property type="protein sequence ID" value="GAA4233538.1"/>
    <property type="molecule type" value="Genomic_DNA"/>
</dbReference>
<evidence type="ECO:0000313" key="2">
    <source>
        <dbReference type="EMBL" id="GAA4233538.1"/>
    </source>
</evidence>
<comment type="caution">
    <text evidence="2">The sequence shown here is derived from an EMBL/GenBank/DDBJ whole genome shotgun (WGS) entry which is preliminary data.</text>
</comment>
<organism evidence="2 3">
    <name type="scientific">Actinomadura meridiana</name>
    <dbReference type="NCBI Taxonomy" id="559626"/>
    <lineage>
        <taxon>Bacteria</taxon>
        <taxon>Bacillati</taxon>
        <taxon>Actinomycetota</taxon>
        <taxon>Actinomycetes</taxon>
        <taxon>Streptosporangiales</taxon>
        <taxon>Thermomonosporaceae</taxon>
        <taxon>Actinomadura</taxon>
    </lineage>
</organism>
<keyword evidence="3" id="KW-1185">Reference proteome</keyword>
<keyword evidence="1" id="KW-0812">Transmembrane</keyword>
<keyword evidence="1" id="KW-0472">Membrane</keyword>
<protein>
    <submittedName>
        <fullName evidence="2">Uncharacterized protein</fullName>
    </submittedName>
</protein>
<accession>A0ABP8C4I0</accession>
<sequence length="498" mass="54526">MNTTKTPFFHQISPDVYRENPFRITGLPVDATSRDIRRRSEELKVRAKLGTTAPTATPLALDPPPDIDAVQQAIQRLRDPVRRLEDELFWFWPSGTDDPALNALRTGDVSEAERLWTDPGPGRPAAVAAHNLAVLAHARALDADDHALWEQALRNWRTALDTEPFWDLVAARARTADDPRVGPRAATELRERLPAALLSISANLAVQESQAGEPEKASAHLALMHSSGFAAALIDDTLREAIAPEASHLRSLSQTALERANATSADGYAEATRLLDRAEPVLSGFTAILPDDHTTLLGLRDEIADSAMRCTVLFINETSEWTRAEGPLLRAESVAASPNVKSRITDNLTIVRDNKVYDTCWFCHGAKPDKLVVHKTKMYGDVQRVYPRITWKRLTINVPRCTPCASAHRTRGAKVWAYGSGIALAIFGLALILLLTGSTAQGIVLMILDAITSLITLGIISNTNGLPPAAHRSLKEFPPITEQFQAGWRYGDGPPNVQ</sequence>
<gene>
    <name evidence="2" type="ORF">GCM10022254_36200</name>
</gene>
<feature type="transmembrane region" description="Helical" evidence="1">
    <location>
        <begin position="442"/>
        <end position="460"/>
    </location>
</feature>
<evidence type="ECO:0000313" key="3">
    <source>
        <dbReference type="Proteomes" id="UP001501710"/>
    </source>
</evidence>
<dbReference type="Proteomes" id="UP001501710">
    <property type="component" value="Unassembled WGS sequence"/>
</dbReference>
<reference evidence="3" key="1">
    <citation type="journal article" date="2019" name="Int. J. Syst. Evol. Microbiol.">
        <title>The Global Catalogue of Microorganisms (GCM) 10K type strain sequencing project: providing services to taxonomists for standard genome sequencing and annotation.</title>
        <authorList>
            <consortium name="The Broad Institute Genomics Platform"/>
            <consortium name="The Broad Institute Genome Sequencing Center for Infectious Disease"/>
            <person name="Wu L."/>
            <person name="Ma J."/>
        </authorList>
    </citation>
    <scope>NUCLEOTIDE SEQUENCE [LARGE SCALE GENOMIC DNA]</scope>
    <source>
        <strain evidence="3">JCM 17440</strain>
    </source>
</reference>
<keyword evidence="1" id="KW-1133">Transmembrane helix</keyword>